<gene>
    <name evidence="2" type="ORF">ACFQKB_10340</name>
</gene>
<sequence length="442" mass="47302">MGDVASPVFLVEEEGDNLIDAAKRSKTLGVAFRKAWDGSTLANITKQGQVVVKRPHLGMVMHVQPKNWAAISGTKDATGGTYNRFFPVYVERTKKVRLSKARTPSDVVVKLARKLREIVAYAVNVSEVTMPATVEDVFEDKHRPIVEALTLGTEALAQYAERALGYMLRLAALYALASGRDEIHVCDLDAATALVTYMVETVTHVLPDAQSEGGDLPVRIEAFIREAGERGRTSTEILKKYGIKREALDLIVANSPTLSVGQGPYTGGRRADIFTYTEPVVIDVEDVTVTATVEDSGAAAQDDVPGGDVRENGDVPDSGPEELAALEEAMYGPTPTPVPEPEPAPQTVADPVAEVAATLPDKPLGVDAFRALLDAGTPKADKPKKAKAKKAKKKRKKAAPAPLTVADLRTLLASLPADERRSLLDPVQQTLDLEGTGIPTAA</sequence>
<accession>A0ABW2CEX4</accession>
<protein>
    <submittedName>
        <fullName evidence="2">DUF3987 domain-containing protein</fullName>
    </submittedName>
</protein>
<dbReference type="RefSeq" id="WP_160820655.1">
    <property type="nucleotide sequence ID" value="NZ_JBHSXS010000004.1"/>
</dbReference>
<dbReference type="Proteomes" id="UP001596380">
    <property type="component" value="Unassembled WGS sequence"/>
</dbReference>
<name>A0ABW2CEX4_9ACTN</name>
<reference evidence="3" key="1">
    <citation type="journal article" date="2019" name="Int. J. Syst. Evol. Microbiol.">
        <title>The Global Catalogue of Microorganisms (GCM) 10K type strain sequencing project: providing services to taxonomists for standard genome sequencing and annotation.</title>
        <authorList>
            <consortium name="The Broad Institute Genomics Platform"/>
            <consortium name="The Broad Institute Genome Sequencing Center for Infectious Disease"/>
            <person name="Wu L."/>
            <person name="Ma J."/>
        </authorList>
    </citation>
    <scope>NUCLEOTIDE SEQUENCE [LARGE SCALE GENOMIC DNA]</scope>
    <source>
        <strain evidence="3">JCM 3369</strain>
    </source>
</reference>
<organism evidence="2 3">
    <name type="scientific">Actinomadura yumaensis</name>
    <dbReference type="NCBI Taxonomy" id="111807"/>
    <lineage>
        <taxon>Bacteria</taxon>
        <taxon>Bacillati</taxon>
        <taxon>Actinomycetota</taxon>
        <taxon>Actinomycetes</taxon>
        <taxon>Streptosporangiales</taxon>
        <taxon>Thermomonosporaceae</taxon>
        <taxon>Actinomadura</taxon>
    </lineage>
</organism>
<evidence type="ECO:0000256" key="1">
    <source>
        <dbReference type="SAM" id="MobiDB-lite"/>
    </source>
</evidence>
<dbReference type="Pfam" id="PF13148">
    <property type="entry name" value="DUF3987"/>
    <property type="match status" value="1"/>
</dbReference>
<evidence type="ECO:0000313" key="2">
    <source>
        <dbReference type="EMBL" id="MFC6880162.1"/>
    </source>
</evidence>
<feature type="region of interest" description="Disordered" evidence="1">
    <location>
        <begin position="294"/>
        <end position="320"/>
    </location>
</feature>
<proteinExistence type="predicted"/>
<comment type="caution">
    <text evidence="2">The sequence shown here is derived from an EMBL/GenBank/DDBJ whole genome shotgun (WGS) entry which is preliminary data.</text>
</comment>
<dbReference type="EMBL" id="JBHSXS010000004">
    <property type="protein sequence ID" value="MFC6880162.1"/>
    <property type="molecule type" value="Genomic_DNA"/>
</dbReference>
<feature type="region of interest" description="Disordered" evidence="1">
    <location>
        <begin position="377"/>
        <end position="402"/>
    </location>
</feature>
<evidence type="ECO:0000313" key="3">
    <source>
        <dbReference type="Proteomes" id="UP001596380"/>
    </source>
</evidence>
<dbReference type="InterPro" id="IPR025048">
    <property type="entry name" value="DUF3987"/>
</dbReference>
<feature type="compositionally biased region" description="Basic residues" evidence="1">
    <location>
        <begin position="382"/>
        <end position="398"/>
    </location>
</feature>
<keyword evidence="3" id="KW-1185">Reference proteome</keyword>